<reference evidence="2" key="1">
    <citation type="journal article" date="2021" name="ISME J.">
        <title>Genomic evolution of the class Acidithiobacillia: deep-branching Proteobacteria living in extreme acidic conditions.</title>
        <authorList>
            <person name="Moya-Beltran A."/>
            <person name="Beard S."/>
            <person name="Rojas-Villalobos C."/>
            <person name="Issotta F."/>
            <person name="Gallardo Y."/>
            <person name="Ulloa R."/>
            <person name="Giaveno A."/>
            <person name="Degli Esposti M."/>
            <person name="Johnson D.B."/>
            <person name="Quatrini R."/>
        </authorList>
    </citation>
    <scope>NUCLEOTIDE SEQUENCE</scope>
    <source>
        <strain evidence="2">VAN18-1</strain>
    </source>
</reference>
<comment type="similarity">
    <text evidence="1">Belongs to the UPF0145 family.</text>
</comment>
<sequence>MSLWDKIQKGLHEVTEDLEKTVANVASQVGAVNVAPSAAAQQRAAEWQVALQQRRLPSFVQERLRATAAGQRPWIQSGPVAALLMERSHGIHPLGMVGGNCWYHFGFSWTQGHYDGWHQAIDRLRLEAVAMGANAVLNVDMRVRHGDGEDMDYALMGTAVRIQDLPPAWEPAVATVSSLEFVRLLEEGVVPVGIAIGAEYDWYQPWGGTMLDQANQAAPFAARYWNMEIPDLSSFQENVRRRALYNLREDGRKLGAGVLAHTQYSQVFRVNNEQGEGFLCRHIAIGTAVSYEPSRAPQHELLPTVSLGGPLRSFRPHRKDLL</sequence>
<comment type="caution">
    <text evidence="2">The sequence shown here is derived from an EMBL/GenBank/DDBJ whole genome shotgun (WGS) entry which is preliminary data.</text>
</comment>
<evidence type="ECO:0000313" key="3">
    <source>
        <dbReference type="Proteomes" id="UP001197378"/>
    </source>
</evidence>
<accession>A0AAE2YS06</accession>
<dbReference type="Proteomes" id="UP001197378">
    <property type="component" value="Unassembled WGS sequence"/>
</dbReference>
<evidence type="ECO:0000256" key="1">
    <source>
        <dbReference type="ARBA" id="ARBA00010751"/>
    </source>
</evidence>
<dbReference type="RefSeq" id="WP_215871440.1">
    <property type="nucleotide sequence ID" value="NZ_JAAXYO010000182.1"/>
</dbReference>
<dbReference type="EMBL" id="JAAXYO010000182">
    <property type="protein sequence ID" value="MBU2789160.1"/>
    <property type="molecule type" value="Genomic_DNA"/>
</dbReference>
<protein>
    <submittedName>
        <fullName evidence="2">YbjQ family protein</fullName>
    </submittedName>
</protein>
<dbReference type="InterPro" id="IPR002765">
    <property type="entry name" value="UPF0145_YbjQ-like"/>
</dbReference>
<organism evidence="2 3">
    <name type="scientific">Igneacidithiobacillus copahuensis</name>
    <dbReference type="NCBI Taxonomy" id="2724909"/>
    <lineage>
        <taxon>Bacteria</taxon>
        <taxon>Pseudomonadati</taxon>
        <taxon>Pseudomonadota</taxon>
        <taxon>Acidithiobacillia</taxon>
        <taxon>Acidithiobacillales</taxon>
        <taxon>Acidithiobacillaceae</taxon>
        <taxon>Igneacidithiobacillus</taxon>
    </lineage>
</organism>
<proteinExistence type="inferred from homology"/>
<dbReference type="SUPFAM" id="SSF117782">
    <property type="entry name" value="YbjQ-like"/>
    <property type="match status" value="1"/>
</dbReference>
<dbReference type="AlphaFoldDB" id="A0AAE2YS06"/>
<dbReference type="Pfam" id="PF01906">
    <property type="entry name" value="YbjQ_1"/>
    <property type="match status" value="1"/>
</dbReference>
<name>A0AAE2YS06_9PROT</name>
<keyword evidence="3" id="KW-1185">Reference proteome</keyword>
<evidence type="ECO:0000313" key="2">
    <source>
        <dbReference type="EMBL" id="MBU2789160.1"/>
    </source>
</evidence>
<dbReference type="Gene3D" id="3.30.110.70">
    <property type="entry name" value="Hypothetical protein apc22750. Chain B"/>
    <property type="match status" value="1"/>
</dbReference>
<gene>
    <name evidence="2" type="ORF">HFQ13_13250</name>
</gene>
<dbReference type="InterPro" id="IPR035439">
    <property type="entry name" value="UPF0145_dom_sf"/>
</dbReference>